<comment type="catalytic activity">
    <reaction evidence="9">
        <text>[(1-&gt;4)-alpha-D-galacturonosyl methyl ester](n) + n H2O = [(1-&gt;4)-alpha-D-galacturonosyl](n) + n methanol + n H(+)</text>
        <dbReference type="Rhea" id="RHEA:22380"/>
        <dbReference type="Rhea" id="RHEA-COMP:14570"/>
        <dbReference type="Rhea" id="RHEA-COMP:14573"/>
        <dbReference type="ChEBI" id="CHEBI:15377"/>
        <dbReference type="ChEBI" id="CHEBI:15378"/>
        <dbReference type="ChEBI" id="CHEBI:17790"/>
        <dbReference type="ChEBI" id="CHEBI:140522"/>
        <dbReference type="ChEBI" id="CHEBI:140523"/>
        <dbReference type="EC" id="3.1.1.11"/>
    </reaction>
</comment>
<dbReference type="EC" id="3.1.1.11" evidence="4"/>
<keyword evidence="8" id="KW-0063">Aspartyl esterase</keyword>
<evidence type="ECO:0000256" key="9">
    <source>
        <dbReference type="ARBA" id="ARBA00047928"/>
    </source>
</evidence>
<dbReference type="InterPro" id="IPR011050">
    <property type="entry name" value="Pectin_lyase_fold/virulence"/>
</dbReference>
<evidence type="ECO:0000259" key="11">
    <source>
        <dbReference type="Pfam" id="PF01095"/>
    </source>
</evidence>
<protein>
    <recommendedName>
        <fullName evidence="4">pectinesterase</fullName>
        <ecNumber evidence="4">3.1.1.11</ecNumber>
    </recommendedName>
</protein>
<keyword evidence="13" id="KW-1185">Reference proteome</keyword>
<evidence type="ECO:0000256" key="8">
    <source>
        <dbReference type="ARBA" id="ARBA00023085"/>
    </source>
</evidence>
<evidence type="ECO:0000256" key="2">
    <source>
        <dbReference type="ARBA" id="ARBA00005184"/>
    </source>
</evidence>
<evidence type="ECO:0000256" key="6">
    <source>
        <dbReference type="ARBA" id="ARBA00022729"/>
    </source>
</evidence>
<comment type="pathway">
    <text evidence="2">Glycan metabolism; pectin degradation; 2-dehydro-3-deoxy-D-gluconate from pectin: step 1/5.</text>
</comment>
<accession>A0A6A6SNS9</accession>
<dbReference type="GO" id="GO:0045490">
    <property type="term" value="P:pectin catabolic process"/>
    <property type="evidence" value="ECO:0007669"/>
    <property type="project" value="UniProtKB-UniPathway"/>
</dbReference>
<evidence type="ECO:0000256" key="4">
    <source>
        <dbReference type="ARBA" id="ARBA00013229"/>
    </source>
</evidence>
<sequence length="334" mass="35482">MRALVVLLAITRIAFAASRTEPPAGSIVVAKSGATYSKVQDAVDALSTTDSAPQAIFIQPGSYDEQVYVPPRKAALTIYGYTTDTASYAQNKVTITHNFSQATVSGGNDKTATVRAWSSNFKMYNINMVNTYGKGSQALALSAEATNQGYYGCQFLGYQDTILTQTGTQVYAKCLIVGVTDFIFGQHASSWFDQVDIRVLAASLGYITASGRPTSSDTSYFVINNSTVAAQTGNNVSAGAFYLGRPWANYARVVFQRTSLSSVINSAGWHIWNTGDERTDYVLFGEYGNTGSGASGTRASFSSKLSSPVAIASILGSGWASASYVDTSYISSGV</sequence>
<comment type="similarity">
    <text evidence="3">Belongs to the pectinesterase family.</text>
</comment>
<dbReference type="Pfam" id="PF01095">
    <property type="entry name" value="Pectinesterase"/>
    <property type="match status" value="1"/>
</dbReference>
<keyword evidence="7" id="KW-0378">Hydrolase</keyword>
<dbReference type="Proteomes" id="UP000799324">
    <property type="component" value="Unassembled WGS sequence"/>
</dbReference>
<dbReference type="GO" id="GO:0030599">
    <property type="term" value="F:pectinesterase activity"/>
    <property type="evidence" value="ECO:0007669"/>
    <property type="project" value="UniProtKB-EC"/>
</dbReference>
<evidence type="ECO:0000256" key="10">
    <source>
        <dbReference type="SAM" id="SignalP"/>
    </source>
</evidence>
<dbReference type="FunFam" id="2.160.20.10:FF:000014">
    <property type="entry name" value="Pectinesterase"/>
    <property type="match status" value="1"/>
</dbReference>
<dbReference type="InterPro" id="IPR012334">
    <property type="entry name" value="Pectin_lyas_fold"/>
</dbReference>
<evidence type="ECO:0000313" key="12">
    <source>
        <dbReference type="EMBL" id="KAF2648641.1"/>
    </source>
</evidence>
<feature type="signal peptide" evidence="10">
    <location>
        <begin position="1"/>
        <end position="16"/>
    </location>
</feature>
<dbReference type="GO" id="GO:0042545">
    <property type="term" value="P:cell wall modification"/>
    <property type="evidence" value="ECO:0007669"/>
    <property type="project" value="InterPro"/>
</dbReference>
<comment type="subcellular location">
    <subcellularLocation>
        <location evidence="1">Secreted</location>
    </subcellularLocation>
</comment>
<dbReference type="PANTHER" id="PTHR31321">
    <property type="entry name" value="ACYL-COA THIOESTER HYDROLASE YBHC-RELATED"/>
    <property type="match status" value="1"/>
</dbReference>
<proteinExistence type="inferred from homology"/>
<dbReference type="GO" id="GO:0005576">
    <property type="term" value="C:extracellular region"/>
    <property type="evidence" value="ECO:0007669"/>
    <property type="project" value="UniProtKB-SubCell"/>
</dbReference>
<dbReference type="SUPFAM" id="SSF51126">
    <property type="entry name" value="Pectin lyase-like"/>
    <property type="match status" value="1"/>
</dbReference>
<evidence type="ECO:0000256" key="3">
    <source>
        <dbReference type="ARBA" id="ARBA00008891"/>
    </source>
</evidence>
<name>A0A6A6SNS9_9PLEO</name>
<gene>
    <name evidence="12" type="ORF">K491DRAFT_684549</name>
</gene>
<dbReference type="UniPathway" id="UPA00545">
    <property type="reaction ID" value="UER00823"/>
</dbReference>
<dbReference type="InterPro" id="IPR000070">
    <property type="entry name" value="Pectinesterase_cat"/>
</dbReference>
<feature type="domain" description="Pectinesterase catalytic" evidence="11">
    <location>
        <begin position="27"/>
        <end position="296"/>
    </location>
</feature>
<evidence type="ECO:0000256" key="5">
    <source>
        <dbReference type="ARBA" id="ARBA00022525"/>
    </source>
</evidence>
<dbReference type="Gene3D" id="2.160.20.10">
    <property type="entry name" value="Single-stranded right-handed beta-helix, Pectin lyase-like"/>
    <property type="match status" value="1"/>
</dbReference>
<keyword evidence="6 10" id="KW-0732">Signal</keyword>
<dbReference type="PANTHER" id="PTHR31321:SF127">
    <property type="entry name" value="PECTINESTERASE"/>
    <property type="match status" value="1"/>
</dbReference>
<dbReference type="OrthoDB" id="2019149at2759"/>
<reference evidence="12" key="1">
    <citation type="journal article" date="2020" name="Stud. Mycol.">
        <title>101 Dothideomycetes genomes: a test case for predicting lifestyles and emergence of pathogens.</title>
        <authorList>
            <person name="Haridas S."/>
            <person name="Albert R."/>
            <person name="Binder M."/>
            <person name="Bloem J."/>
            <person name="Labutti K."/>
            <person name="Salamov A."/>
            <person name="Andreopoulos B."/>
            <person name="Baker S."/>
            <person name="Barry K."/>
            <person name="Bills G."/>
            <person name="Bluhm B."/>
            <person name="Cannon C."/>
            <person name="Castanera R."/>
            <person name="Culley D."/>
            <person name="Daum C."/>
            <person name="Ezra D."/>
            <person name="Gonzalez J."/>
            <person name="Henrissat B."/>
            <person name="Kuo A."/>
            <person name="Liang C."/>
            <person name="Lipzen A."/>
            <person name="Lutzoni F."/>
            <person name="Magnuson J."/>
            <person name="Mondo S."/>
            <person name="Nolan M."/>
            <person name="Ohm R."/>
            <person name="Pangilinan J."/>
            <person name="Park H.-J."/>
            <person name="Ramirez L."/>
            <person name="Alfaro M."/>
            <person name="Sun H."/>
            <person name="Tritt A."/>
            <person name="Yoshinaga Y."/>
            <person name="Zwiers L.-H."/>
            <person name="Turgeon B."/>
            <person name="Goodwin S."/>
            <person name="Spatafora J."/>
            <person name="Crous P."/>
            <person name="Grigoriev I."/>
        </authorList>
    </citation>
    <scope>NUCLEOTIDE SEQUENCE</scope>
    <source>
        <strain evidence="12">CBS 122681</strain>
    </source>
</reference>
<dbReference type="AlphaFoldDB" id="A0A6A6SNS9"/>
<keyword evidence="5" id="KW-0964">Secreted</keyword>
<feature type="chain" id="PRO_5025328236" description="pectinesterase" evidence="10">
    <location>
        <begin position="17"/>
        <end position="334"/>
    </location>
</feature>
<evidence type="ECO:0000313" key="13">
    <source>
        <dbReference type="Proteomes" id="UP000799324"/>
    </source>
</evidence>
<evidence type="ECO:0000256" key="1">
    <source>
        <dbReference type="ARBA" id="ARBA00004613"/>
    </source>
</evidence>
<evidence type="ECO:0000256" key="7">
    <source>
        <dbReference type="ARBA" id="ARBA00022801"/>
    </source>
</evidence>
<dbReference type="EMBL" id="MU004529">
    <property type="protein sequence ID" value="KAF2648641.1"/>
    <property type="molecule type" value="Genomic_DNA"/>
</dbReference>
<organism evidence="12 13">
    <name type="scientific">Lophiostoma macrostomum CBS 122681</name>
    <dbReference type="NCBI Taxonomy" id="1314788"/>
    <lineage>
        <taxon>Eukaryota</taxon>
        <taxon>Fungi</taxon>
        <taxon>Dikarya</taxon>
        <taxon>Ascomycota</taxon>
        <taxon>Pezizomycotina</taxon>
        <taxon>Dothideomycetes</taxon>
        <taxon>Pleosporomycetidae</taxon>
        <taxon>Pleosporales</taxon>
        <taxon>Lophiostomataceae</taxon>
        <taxon>Lophiostoma</taxon>
    </lineage>
</organism>